<accession>A0ABV9TT06</accession>
<dbReference type="NCBIfam" id="TIGR01764">
    <property type="entry name" value="excise"/>
    <property type="match status" value="1"/>
</dbReference>
<evidence type="ECO:0000313" key="3">
    <source>
        <dbReference type="Proteomes" id="UP001595872"/>
    </source>
</evidence>
<dbReference type="InterPro" id="IPR010093">
    <property type="entry name" value="SinI_DNA-bd"/>
</dbReference>
<dbReference type="Proteomes" id="UP001595872">
    <property type="component" value="Unassembled WGS sequence"/>
</dbReference>
<protein>
    <submittedName>
        <fullName evidence="2">Helix-turn-helix domain-containing protein</fullName>
    </submittedName>
</protein>
<reference evidence="3" key="1">
    <citation type="journal article" date="2019" name="Int. J. Syst. Evol. Microbiol.">
        <title>The Global Catalogue of Microorganisms (GCM) 10K type strain sequencing project: providing services to taxonomists for standard genome sequencing and annotation.</title>
        <authorList>
            <consortium name="The Broad Institute Genomics Platform"/>
            <consortium name="The Broad Institute Genome Sequencing Center for Infectious Disease"/>
            <person name="Wu L."/>
            <person name="Ma J."/>
        </authorList>
    </citation>
    <scope>NUCLEOTIDE SEQUENCE [LARGE SCALE GENOMIC DNA]</scope>
    <source>
        <strain evidence="3">KLKA75</strain>
    </source>
</reference>
<gene>
    <name evidence="2" type="ORF">ACFPCY_04655</name>
</gene>
<keyword evidence="3" id="KW-1185">Reference proteome</keyword>
<evidence type="ECO:0000313" key="2">
    <source>
        <dbReference type="EMBL" id="MFC4906598.1"/>
    </source>
</evidence>
<sequence>MATPMPDVPPEMRLYTVPDVMKMTGLSRSLIYRELRAGRLRSVRRGRSRRIPGTAVAEYIATLVQEAEAA</sequence>
<name>A0ABV9TT06_9ACTN</name>
<feature type="domain" description="Helix-turn-helix" evidence="1">
    <location>
        <begin position="14"/>
        <end position="61"/>
    </location>
</feature>
<proteinExistence type="predicted"/>
<comment type="caution">
    <text evidence="2">The sequence shown here is derived from an EMBL/GenBank/DDBJ whole genome shotgun (WGS) entry which is preliminary data.</text>
</comment>
<dbReference type="RefSeq" id="WP_378252285.1">
    <property type="nucleotide sequence ID" value="NZ_JBHSIT010000001.1"/>
</dbReference>
<dbReference type="EMBL" id="JBHSIT010000001">
    <property type="protein sequence ID" value="MFC4906598.1"/>
    <property type="molecule type" value="Genomic_DNA"/>
</dbReference>
<dbReference type="InterPro" id="IPR041657">
    <property type="entry name" value="HTH_17"/>
</dbReference>
<dbReference type="SUPFAM" id="SSF46955">
    <property type="entry name" value="Putative DNA-binding domain"/>
    <property type="match status" value="1"/>
</dbReference>
<dbReference type="Pfam" id="PF12728">
    <property type="entry name" value="HTH_17"/>
    <property type="match status" value="1"/>
</dbReference>
<dbReference type="InterPro" id="IPR009061">
    <property type="entry name" value="DNA-bd_dom_put_sf"/>
</dbReference>
<organism evidence="2 3">
    <name type="scientific">Actinomadura gamaensis</name>
    <dbReference type="NCBI Taxonomy" id="1763541"/>
    <lineage>
        <taxon>Bacteria</taxon>
        <taxon>Bacillati</taxon>
        <taxon>Actinomycetota</taxon>
        <taxon>Actinomycetes</taxon>
        <taxon>Streptosporangiales</taxon>
        <taxon>Thermomonosporaceae</taxon>
        <taxon>Actinomadura</taxon>
    </lineage>
</organism>
<evidence type="ECO:0000259" key="1">
    <source>
        <dbReference type="Pfam" id="PF12728"/>
    </source>
</evidence>